<gene>
    <name evidence="14" type="ORF">Anas_05139</name>
</gene>
<organism evidence="14 15">
    <name type="scientific">Armadillidium nasatum</name>
    <dbReference type="NCBI Taxonomy" id="96803"/>
    <lineage>
        <taxon>Eukaryota</taxon>
        <taxon>Metazoa</taxon>
        <taxon>Ecdysozoa</taxon>
        <taxon>Arthropoda</taxon>
        <taxon>Crustacea</taxon>
        <taxon>Multicrustacea</taxon>
        <taxon>Malacostraca</taxon>
        <taxon>Eumalacostraca</taxon>
        <taxon>Peracarida</taxon>
        <taxon>Isopoda</taxon>
        <taxon>Oniscidea</taxon>
        <taxon>Crinocheta</taxon>
        <taxon>Armadillidiidae</taxon>
        <taxon>Armadillidium</taxon>
    </lineage>
</organism>
<dbReference type="PRINTS" id="PR01630">
    <property type="entry name" value="LVDCCALPHA1"/>
</dbReference>
<dbReference type="GO" id="GO:0005891">
    <property type="term" value="C:voltage-gated calcium channel complex"/>
    <property type="evidence" value="ECO:0007669"/>
    <property type="project" value="InterPro"/>
</dbReference>
<dbReference type="OrthoDB" id="6366854at2759"/>
<dbReference type="Proteomes" id="UP000326759">
    <property type="component" value="Unassembled WGS sequence"/>
</dbReference>
<keyword evidence="8 12" id="KW-1133">Transmembrane helix</keyword>
<keyword evidence="10 12" id="KW-0472">Membrane</keyword>
<evidence type="ECO:0000313" key="15">
    <source>
        <dbReference type="Proteomes" id="UP000326759"/>
    </source>
</evidence>
<feature type="domain" description="Ion transport" evidence="13">
    <location>
        <begin position="44"/>
        <end position="164"/>
    </location>
</feature>
<dbReference type="EMBL" id="SEYY01018970">
    <property type="protein sequence ID" value="KAB7498802.1"/>
    <property type="molecule type" value="Genomic_DNA"/>
</dbReference>
<feature type="non-terminal residue" evidence="14">
    <location>
        <position position="165"/>
    </location>
</feature>
<keyword evidence="7" id="KW-0851">Voltage-gated channel</keyword>
<dbReference type="GO" id="GO:0098703">
    <property type="term" value="P:calcium ion import across plasma membrane"/>
    <property type="evidence" value="ECO:0007669"/>
    <property type="project" value="TreeGrafter"/>
</dbReference>
<evidence type="ECO:0000256" key="8">
    <source>
        <dbReference type="ARBA" id="ARBA00022989"/>
    </source>
</evidence>
<evidence type="ECO:0000256" key="10">
    <source>
        <dbReference type="ARBA" id="ARBA00023136"/>
    </source>
</evidence>
<keyword evidence="4" id="KW-0107">Calcium channel</keyword>
<accession>A0A5N5SXP8</accession>
<evidence type="ECO:0000256" key="6">
    <source>
        <dbReference type="ARBA" id="ARBA00022837"/>
    </source>
</evidence>
<protein>
    <recommendedName>
        <fullName evidence="13">Ion transport domain-containing protein</fullName>
    </recommendedName>
</protein>
<dbReference type="InterPro" id="IPR027359">
    <property type="entry name" value="Volt_channel_dom_sf"/>
</dbReference>
<feature type="transmembrane region" description="Helical" evidence="12">
    <location>
        <begin position="46"/>
        <end position="64"/>
    </location>
</feature>
<keyword evidence="2" id="KW-0813">Transport</keyword>
<dbReference type="SUPFAM" id="SSF81324">
    <property type="entry name" value="Voltage-gated potassium channels"/>
    <property type="match status" value="1"/>
</dbReference>
<dbReference type="InterPro" id="IPR050599">
    <property type="entry name" value="VDCC_alpha-1_subunit"/>
</dbReference>
<keyword evidence="15" id="KW-1185">Reference proteome</keyword>
<feature type="transmembrane region" description="Helical" evidence="12">
    <location>
        <begin position="84"/>
        <end position="104"/>
    </location>
</feature>
<reference evidence="14 15" key="1">
    <citation type="journal article" date="2019" name="PLoS Biol.">
        <title>Sex chromosomes control vertical transmission of feminizing Wolbachia symbionts in an isopod.</title>
        <authorList>
            <person name="Becking T."/>
            <person name="Chebbi M.A."/>
            <person name="Giraud I."/>
            <person name="Moumen B."/>
            <person name="Laverre T."/>
            <person name="Caubet Y."/>
            <person name="Peccoud J."/>
            <person name="Gilbert C."/>
            <person name="Cordaux R."/>
        </authorList>
    </citation>
    <scope>NUCLEOTIDE SEQUENCE [LARGE SCALE GENOMIC DNA]</scope>
    <source>
        <strain evidence="14">ANa2</strain>
        <tissue evidence="14">Whole body excluding digestive tract and cuticle</tissue>
    </source>
</reference>
<dbReference type="PANTHER" id="PTHR45628">
    <property type="entry name" value="VOLTAGE-DEPENDENT CALCIUM CHANNEL TYPE A SUBUNIT ALPHA-1"/>
    <property type="match status" value="1"/>
</dbReference>
<proteinExistence type="predicted"/>
<evidence type="ECO:0000256" key="1">
    <source>
        <dbReference type="ARBA" id="ARBA00004141"/>
    </source>
</evidence>
<dbReference type="PANTHER" id="PTHR45628:SF1">
    <property type="entry name" value="VOLTAGE-DEPENDENT CALCIUM CHANNEL TYPE D SUBUNIT ALPHA-1"/>
    <property type="match status" value="1"/>
</dbReference>
<keyword evidence="5 12" id="KW-0812">Transmembrane</keyword>
<name>A0A5N5SXP8_9CRUS</name>
<keyword evidence="11" id="KW-0407">Ion channel</keyword>
<feature type="transmembrane region" description="Helical" evidence="12">
    <location>
        <begin position="116"/>
        <end position="136"/>
    </location>
</feature>
<keyword evidence="9" id="KW-0406">Ion transport</keyword>
<dbReference type="Gene3D" id="1.20.120.350">
    <property type="entry name" value="Voltage-gated potassium channels. Chain C"/>
    <property type="match status" value="1"/>
</dbReference>
<dbReference type="AlphaFoldDB" id="A0A5N5SXP8"/>
<evidence type="ECO:0000256" key="5">
    <source>
        <dbReference type="ARBA" id="ARBA00022692"/>
    </source>
</evidence>
<comment type="subcellular location">
    <subcellularLocation>
        <location evidence="1">Membrane</location>
        <topology evidence="1">Multi-pass membrane protein</topology>
    </subcellularLocation>
</comment>
<dbReference type="FunFam" id="1.20.120.350:FF:000010">
    <property type="entry name" value="Voltage-dependent L-type calcium channel subunit alpha"/>
    <property type="match status" value="1"/>
</dbReference>
<dbReference type="InterPro" id="IPR005821">
    <property type="entry name" value="Ion_trans_dom"/>
</dbReference>
<feature type="non-terminal residue" evidence="14">
    <location>
        <position position="1"/>
    </location>
</feature>
<keyword evidence="6" id="KW-0106">Calcium</keyword>
<dbReference type="InterPro" id="IPR005446">
    <property type="entry name" value="VDCC_L_a1su"/>
</dbReference>
<keyword evidence="3" id="KW-0109">Calcium transport</keyword>
<evidence type="ECO:0000256" key="3">
    <source>
        <dbReference type="ARBA" id="ARBA00022568"/>
    </source>
</evidence>
<dbReference type="GO" id="GO:0008331">
    <property type="term" value="F:high voltage-gated calcium channel activity"/>
    <property type="evidence" value="ECO:0007669"/>
    <property type="project" value="TreeGrafter"/>
</dbReference>
<evidence type="ECO:0000256" key="11">
    <source>
        <dbReference type="ARBA" id="ARBA00023303"/>
    </source>
</evidence>
<evidence type="ECO:0000256" key="12">
    <source>
        <dbReference type="SAM" id="Phobius"/>
    </source>
</evidence>
<evidence type="ECO:0000256" key="2">
    <source>
        <dbReference type="ARBA" id="ARBA00022448"/>
    </source>
</evidence>
<evidence type="ECO:0000313" key="14">
    <source>
        <dbReference type="EMBL" id="KAB7498802.1"/>
    </source>
</evidence>
<comment type="caution">
    <text evidence="14">The sequence shown here is derived from an EMBL/GenBank/DDBJ whole genome shotgun (WGS) entry which is preliminary data.</text>
</comment>
<evidence type="ECO:0000259" key="13">
    <source>
        <dbReference type="Pfam" id="PF00520"/>
    </source>
</evidence>
<sequence>QARKRPPPRRPVGKCQEPRPPRVLYCLGLKNPLRKLCIDIVEWKPFEWFILLTIFANCVALAVYTPYPNSDSNATNAMLEEIEIIFMVIFTLECGMKILTYGFVMHQGAYLRSVWNFLDFLIVVIGLVSAALDYIMSGASETGFDVKALRAFRVLRPLRLVSGVP</sequence>
<dbReference type="Pfam" id="PF00520">
    <property type="entry name" value="Ion_trans"/>
    <property type="match status" value="1"/>
</dbReference>
<evidence type="ECO:0000256" key="9">
    <source>
        <dbReference type="ARBA" id="ARBA00023065"/>
    </source>
</evidence>
<evidence type="ECO:0000256" key="4">
    <source>
        <dbReference type="ARBA" id="ARBA00022673"/>
    </source>
</evidence>
<evidence type="ECO:0000256" key="7">
    <source>
        <dbReference type="ARBA" id="ARBA00022882"/>
    </source>
</evidence>